<dbReference type="Pfam" id="PF01370">
    <property type="entry name" value="Epimerase"/>
    <property type="match status" value="1"/>
</dbReference>
<proteinExistence type="inferred from homology"/>
<dbReference type="RefSeq" id="WP_118003932.1">
    <property type="nucleotide sequence ID" value="NZ_QRXF01000005.1"/>
</dbReference>
<comment type="caution">
    <text evidence="3">The sequence shown here is derived from an EMBL/GenBank/DDBJ whole genome shotgun (WGS) entry which is preliminary data.</text>
</comment>
<dbReference type="AlphaFoldDB" id="A0A412Q094"/>
<reference evidence="3 4" key="1">
    <citation type="submission" date="2018-08" db="EMBL/GenBank/DDBJ databases">
        <title>A genome reference for cultivated species of the human gut microbiota.</title>
        <authorList>
            <person name="Zou Y."/>
            <person name="Xue W."/>
            <person name="Luo G."/>
        </authorList>
    </citation>
    <scope>NUCLEOTIDE SEQUENCE [LARGE SCALE GENOMIC DNA]</scope>
    <source>
        <strain evidence="3 4">AF18-16LB</strain>
    </source>
</reference>
<dbReference type="Gene3D" id="3.40.50.720">
    <property type="entry name" value="NAD(P)-binding Rossmann-like Domain"/>
    <property type="match status" value="1"/>
</dbReference>
<evidence type="ECO:0000256" key="1">
    <source>
        <dbReference type="ARBA" id="ARBA00007637"/>
    </source>
</evidence>
<name>A0A412Q094_9FIRM</name>
<dbReference type="InterPro" id="IPR001509">
    <property type="entry name" value="Epimerase_deHydtase"/>
</dbReference>
<organism evidence="3 4">
    <name type="scientific">Agathobacter rectalis</name>
    <dbReference type="NCBI Taxonomy" id="39491"/>
    <lineage>
        <taxon>Bacteria</taxon>
        <taxon>Bacillati</taxon>
        <taxon>Bacillota</taxon>
        <taxon>Clostridia</taxon>
        <taxon>Lachnospirales</taxon>
        <taxon>Lachnospiraceae</taxon>
        <taxon>Agathobacter</taxon>
    </lineage>
</organism>
<sequence length="300" mass="33685">MKICITAANCFIGLPLVKKAAELGWEVIAVVRVGNKQKDFIATIQNTKVIELNLEDYDQLGALVGPVDCAVLLTWNGTRGKTRLDDELQKTNYENNMKAVKSLIDFGCKRIVTAGSQAEYGISNEMISEKTECKPNTAYGKYKVLFYKDAYNYCKENNVSLKEPRFFSLYGPGDYENTLIMSNIKKMRANETCDMTPCTQMWDYLFVDDAIEGIIGLCHKECDDGAYNFGSGDCRQLKEFVQEMKNILKSDSKLNFGTVPYTAAGIVSIQPDIHKLKSTGWKPKVSFKDGVEKIVKAMEK</sequence>
<accession>A0A412Q094</accession>
<dbReference type="Proteomes" id="UP000284296">
    <property type="component" value="Unassembled WGS sequence"/>
</dbReference>
<dbReference type="SUPFAM" id="SSF51735">
    <property type="entry name" value="NAD(P)-binding Rossmann-fold domains"/>
    <property type="match status" value="1"/>
</dbReference>
<feature type="domain" description="NAD-dependent epimerase/dehydratase" evidence="2">
    <location>
        <begin position="3"/>
        <end position="220"/>
    </location>
</feature>
<evidence type="ECO:0000313" key="4">
    <source>
        <dbReference type="Proteomes" id="UP000284296"/>
    </source>
</evidence>
<dbReference type="EMBL" id="QRXG01000038">
    <property type="protein sequence ID" value="RGT78051.1"/>
    <property type="molecule type" value="Genomic_DNA"/>
</dbReference>
<dbReference type="InterPro" id="IPR036291">
    <property type="entry name" value="NAD(P)-bd_dom_sf"/>
</dbReference>
<comment type="similarity">
    <text evidence="1">Belongs to the NAD(P)-dependent epimerase/dehydratase family.</text>
</comment>
<protein>
    <submittedName>
        <fullName evidence="3">NAD(P)-dependent oxidoreductase</fullName>
    </submittedName>
</protein>
<evidence type="ECO:0000259" key="2">
    <source>
        <dbReference type="Pfam" id="PF01370"/>
    </source>
</evidence>
<dbReference type="PANTHER" id="PTHR43000">
    <property type="entry name" value="DTDP-D-GLUCOSE 4,6-DEHYDRATASE-RELATED"/>
    <property type="match status" value="1"/>
</dbReference>
<gene>
    <name evidence="3" type="ORF">DWX06_14835</name>
</gene>
<evidence type="ECO:0000313" key="3">
    <source>
        <dbReference type="EMBL" id="RGT78051.1"/>
    </source>
</evidence>